<reference evidence="8" key="1">
    <citation type="submission" date="2025-08" db="UniProtKB">
        <authorList>
            <consortium name="RefSeq"/>
        </authorList>
    </citation>
    <scope>IDENTIFICATION</scope>
    <source>
        <tissue evidence="8">Testes</tissue>
    </source>
</reference>
<name>A0ABM0GRP9_SACKO</name>
<dbReference type="SMART" id="SM00451">
    <property type="entry name" value="ZnF_U1"/>
    <property type="match status" value="1"/>
</dbReference>
<dbReference type="Pfam" id="PF06220">
    <property type="entry name" value="zf-U1"/>
    <property type="match status" value="1"/>
</dbReference>
<evidence type="ECO:0000259" key="6">
    <source>
        <dbReference type="PROSITE" id="PS50103"/>
    </source>
</evidence>
<feature type="domain" description="C3H1-type" evidence="6">
    <location>
        <begin position="51"/>
        <end position="79"/>
    </location>
</feature>
<keyword evidence="1 4" id="KW-0479">Metal-binding</keyword>
<gene>
    <name evidence="8" type="primary">LOC100376169</name>
</gene>
<accession>A0ABM0GRP9</accession>
<dbReference type="RefSeq" id="XP_002735854.1">
    <property type="nucleotide sequence ID" value="XM_002735808.2"/>
</dbReference>
<keyword evidence="2 4" id="KW-0863">Zinc-finger</keyword>
<evidence type="ECO:0000256" key="3">
    <source>
        <dbReference type="ARBA" id="ARBA00022833"/>
    </source>
</evidence>
<proteinExistence type="predicted"/>
<dbReference type="SUPFAM" id="SSF57667">
    <property type="entry name" value="beta-beta-alpha zinc fingers"/>
    <property type="match status" value="1"/>
</dbReference>
<feature type="region of interest" description="Disordered" evidence="5">
    <location>
        <begin position="98"/>
        <end position="177"/>
    </location>
</feature>
<evidence type="ECO:0000256" key="4">
    <source>
        <dbReference type="PROSITE-ProRule" id="PRU00723"/>
    </source>
</evidence>
<evidence type="ECO:0000313" key="8">
    <source>
        <dbReference type="RefSeq" id="XP_002735854.1"/>
    </source>
</evidence>
<protein>
    <submittedName>
        <fullName evidence="8">Zinc finger matrin-type protein 5-like</fullName>
    </submittedName>
</protein>
<dbReference type="SUPFAM" id="SSF90229">
    <property type="entry name" value="CCCH zinc finger"/>
    <property type="match status" value="1"/>
</dbReference>
<evidence type="ECO:0000256" key="2">
    <source>
        <dbReference type="ARBA" id="ARBA00022771"/>
    </source>
</evidence>
<organism evidence="7 8">
    <name type="scientific">Saccoglossus kowalevskii</name>
    <name type="common">Acorn worm</name>
    <dbReference type="NCBI Taxonomy" id="10224"/>
    <lineage>
        <taxon>Eukaryota</taxon>
        <taxon>Metazoa</taxon>
        <taxon>Hemichordata</taxon>
        <taxon>Enteropneusta</taxon>
        <taxon>Harrimaniidae</taxon>
        <taxon>Saccoglossus</taxon>
    </lineage>
</organism>
<dbReference type="InterPro" id="IPR036855">
    <property type="entry name" value="Znf_CCCH_sf"/>
</dbReference>
<dbReference type="Proteomes" id="UP000694865">
    <property type="component" value="Unplaced"/>
</dbReference>
<feature type="compositionally biased region" description="Acidic residues" evidence="5">
    <location>
        <begin position="103"/>
        <end position="112"/>
    </location>
</feature>
<dbReference type="Gene3D" id="3.30.160.60">
    <property type="entry name" value="Classic Zinc Finger"/>
    <property type="match status" value="1"/>
</dbReference>
<evidence type="ECO:0000256" key="5">
    <source>
        <dbReference type="SAM" id="MobiDB-lite"/>
    </source>
</evidence>
<dbReference type="PANTHER" id="PTHR16465">
    <property type="entry name" value="NUCLEASE-RELATED"/>
    <property type="match status" value="1"/>
</dbReference>
<dbReference type="PROSITE" id="PS50103">
    <property type="entry name" value="ZF_C3H1"/>
    <property type="match status" value="1"/>
</dbReference>
<evidence type="ECO:0000313" key="7">
    <source>
        <dbReference type="Proteomes" id="UP000694865"/>
    </source>
</evidence>
<keyword evidence="7" id="KW-1185">Reference proteome</keyword>
<evidence type="ECO:0000256" key="1">
    <source>
        <dbReference type="ARBA" id="ARBA00022723"/>
    </source>
</evidence>
<dbReference type="InterPro" id="IPR003604">
    <property type="entry name" value="Matrin/U1-like-C_Znf_C2H2"/>
</dbReference>
<dbReference type="PANTHER" id="PTHR16465:SF0">
    <property type="entry name" value="ZINC FINGER MATRIN-TYPE PROTEIN 5"/>
    <property type="match status" value="1"/>
</dbReference>
<sequence>MGKRYYCDYCDKSFADNPQNRKKHMKGVQHMKVVKDHYDQFKDPAIKLREESAKKPCRKFQMNGHCSFGSLCIYGHLTPEVKEALEREVEQLEQRKLLKKVDDDDEDNEPSLEDWLKKRSKRKKNENSTEDESPHSEADESTVTLPLELQGIANLPPSLLPPPPGGYEVNELAEWGW</sequence>
<feature type="zinc finger region" description="C3H1-type" evidence="4">
    <location>
        <begin position="51"/>
        <end position="79"/>
    </location>
</feature>
<dbReference type="InterPro" id="IPR036236">
    <property type="entry name" value="Znf_C2H2_sf"/>
</dbReference>
<dbReference type="GeneID" id="100376169"/>
<keyword evidence="3 4" id="KW-0862">Zinc</keyword>
<dbReference type="InterPro" id="IPR013085">
    <property type="entry name" value="U1-CZ_Znf_C2H2"/>
</dbReference>
<dbReference type="InterPro" id="IPR000571">
    <property type="entry name" value="Znf_CCCH"/>
</dbReference>